<keyword evidence="3" id="KW-1185">Reference proteome</keyword>
<dbReference type="Proteomes" id="UP001157440">
    <property type="component" value="Unassembled WGS sequence"/>
</dbReference>
<evidence type="ECO:0000256" key="1">
    <source>
        <dbReference type="SAM" id="SignalP"/>
    </source>
</evidence>
<feature type="signal peptide" evidence="1">
    <location>
        <begin position="1"/>
        <end position="22"/>
    </location>
</feature>
<reference evidence="3" key="1">
    <citation type="journal article" date="2019" name="Int. J. Syst. Evol. Microbiol.">
        <title>The Global Catalogue of Microorganisms (GCM) 10K type strain sequencing project: providing services to taxonomists for standard genome sequencing and annotation.</title>
        <authorList>
            <consortium name="The Broad Institute Genomics Platform"/>
            <consortium name="The Broad Institute Genome Sequencing Center for Infectious Disease"/>
            <person name="Wu L."/>
            <person name="Ma J."/>
        </authorList>
    </citation>
    <scope>NUCLEOTIDE SEQUENCE [LARGE SCALE GENOMIC DNA]</scope>
    <source>
        <strain evidence="3">NBRC 103632</strain>
    </source>
</reference>
<gene>
    <name evidence="2" type="ORF">GCM10007890_65880</name>
</gene>
<sequence length="106" mass="11303">MVSCARAAPAPSVLIASPAASAAADAQVPNAFTAVPFVVFVETLRPRNSCATYLGSRRRATVSWGGSCLSRRRRRHESGAAGTAEQVSGWIDWRKLIYPILAFGLV</sequence>
<feature type="chain" id="PRO_5041372176" evidence="1">
    <location>
        <begin position="23"/>
        <end position="106"/>
    </location>
</feature>
<protein>
    <submittedName>
        <fullName evidence="2">Uncharacterized protein</fullName>
    </submittedName>
</protein>
<evidence type="ECO:0000313" key="2">
    <source>
        <dbReference type="EMBL" id="GLS74570.1"/>
    </source>
</evidence>
<comment type="caution">
    <text evidence="2">The sequence shown here is derived from an EMBL/GenBank/DDBJ whole genome shotgun (WGS) entry which is preliminary data.</text>
</comment>
<proteinExistence type="predicted"/>
<dbReference type="EMBL" id="BSPL01000038">
    <property type="protein sequence ID" value="GLS74570.1"/>
    <property type="molecule type" value="Genomic_DNA"/>
</dbReference>
<evidence type="ECO:0000313" key="3">
    <source>
        <dbReference type="Proteomes" id="UP001157440"/>
    </source>
</evidence>
<accession>A0AA37TJY6</accession>
<keyword evidence="1" id="KW-0732">Signal</keyword>
<dbReference type="AlphaFoldDB" id="A0AA37TJY6"/>
<name>A0AA37TJY6_9HYPH</name>
<organism evidence="2 3">
    <name type="scientific">Methylobacterium tardum</name>
    <dbReference type="NCBI Taxonomy" id="374432"/>
    <lineage>
        <taxon>Bacteria</taxon>
        <taxon>Pseudomonadati</taxon>
        <taxon>Pseudomonadota</taxon>
        <taxon>Alphaproteobacteria</taxon>
        <taxon>Hyphomicrobiales</taxon>
        <taxon>Methylobacteriaceae</taxon>
        <taxon>Methylobacterium</taxon>
    </lineage>
</organism>